<evidence type="ECO:0000256" key="1">
    <source>
        <dbReference type="SAM" id="SignalP"/>
    </source>
</evidence>
<name>A0ABU5ELJ2_9FLAO</name>
<evidence type="ECO:0000313" key="3">
    <source>
        <dbReference type="Proteomes" id="UP001285855"/>
    </source>
</evidence>
<reference evidence="2 3" key="1">
    <citation type="submission" date="2023-11" db="EMBL/GenBank/DDBJ databases">
        <title>Winogradskyella pelagius sp. nov., isolated from coastal sediment.</title>
        <authorList>
            <person name="Li F."/>
        </authorList>
    </citation>
    <scope>NUCLEOTIDE SEQUENCE [LARGE SCALE GENOMIC DNA]</scope>
    <source>
        <strain evidence="2 3">KCTC 23502</strain>
    </source>
</reference>
<dbReference type="EMBL" id="JAXDAE010000001">
    <property type="protein sequence ID" value="MDY2585766.1"/>
    <property type="molecule type" value="Genomic_DNA"/>
</dbReference>
<organism evidence="2 3">
    <name type="scientific">Winogradskyella aquimaris</name>
    <dbReference type="NCBI Taxonomy" id="864074"/>
    <lineage>
        <taxon>Bacteria</taxon>
        <taxon>Pseudomonadati</taxon>
        <taxon>Bacteroidota</taxon>
        <taxon>Flavobacteriia</taxon>
        <taxon>Flavobacteriales</taxon>
        <taxon>Flavobacteriaceae</taxon>
        <taxon>Winogradskyella</taxon>
    </lineage>
</organism>
<keyword evidence="1" id="KW-0732">Signal</keyword>
<feature type="chain" id="PRO_5047141049" evidence="1">
    <location>
        <begin position="18"/>
        <end position="260"/>
    </location>
</feature>
<accession>A0ABU5ELJ2</accession>
<comment type="caution">
    <text evidence="2">The sequence shown here is derived from an EMBL/GenBank/DDBJ whole genome shotgun (WGS) entry which is preliminary data.</text>
</comment>
<protein>
    <submittedName>
        <fullName evidence="2">Uncharacterized protein</fullName>
    </submittedName>
</protein>
<dbReference type="RefSeq" id="WP_320554153.1">
    <property type="nucleotide sequence ID" value="NZ_JAXDAE010000001.1"/>
</dbReference>
<gene>
    <name evidence="2" type="ORF">SNF14_00320</name>
</gene>
<keyword evidence="3" id="KW-1185">Reference proteome</keyword>
<feature type="signal peptide" evidence="1">
    <location>
        <begin position="1"/>
        <end position="17"/>
    </location>
</feature>
<sequence length="260" mass="30381">MKYSVYFLLLISLSVLAQDNILLQTKDSTKIKAKSIFGVDTFGTLYYATDDNTFNKKTKDTTITYTNFQLGEITTANTFNPLKINLFYKDFNTVIILDNRLAEVFKVDFNTLQSYKNVSFVSTGFDNTLWIFNQDLQQLELYDYKSNKIRLKTVPVQSDVLDIKSDYNNCYMLTEKYLYVYNYFGSLIAKHQNIGYDSMAFSKAHLVLKKEDNLFLLSKNSHEIKPIDSPILLISQFLVTNETLYIYHDEILRQYQLKLQ</sequence>
<dbReference type="Proteomes" id="UP001285855">
    <property type="component" value="Unassembled WGS sequence"/>
</dbReference>
<proteinExistence type="predicted"/>
<evidence type="ECO:0000313" key="2">
    <source>
        <dbReference type="EMBL" id="MDY2585766.1"/>
    </source>
</evidence>